<dbReference type="Gene3D" id="3.40.50.720">
    <property type="entry name" value="NAD(P)-binding Rossmann-like Domain"/>
    <property type="match status" value="1"/>
</dbReference>
<dbReference type="InterPro" id="IPR020904">
    <property type="entry name" value="Sc_DH/Rdtase_CS"/>
</dbReference>
<name>A0A180GVY3_PUCT1</name>
<keyword evidence="2" id="KW-0521">NADP</keyword>
<dbReference type="PROSITE" id="PS00061">
    <property type="entry name" value="ADH_SHORT"/>
    <property type="match status" value="1"/>
</dbReference>
<evidence type="ECO:0000313" key="6">
    <source>
        <dbReference type="Proteomes" id="UP000005240"/>
    </source>
</evidence>
<dbReference type="SUPFAM" id="SSF51735">
    <property type="entry name" value="NAD(P)-binding Rossmann-fold domains"/>
    <property type="match status" value="1"/>
</dbReference>
<keyword evidence="6" id="KW-1185">Reference proteome</keyword>
<organism evidence="4">
    <name type="scientific">Puccinia triticina (isolate 1-1 / race 1 (BBBD))</name>
    <name type="common">Brown leaf rust fungus</name>
    <dbReference type="NCBI Taxonomy" id="630390"/>
    <lineage>
        <taxon>Eukaryota</taxon>
        <taxon>Fungi</taxon>
        <taxon>Dikarya</taxon>
        <taxon>Basidiomycota</taxon>
        <taxon>Pucciniomycotina</taxon>
        <taxon>Pucciniomycetes</taxon>
        <taxon>Pucciniales</taxon>
        <taxon>Pucciniaceae</taxon>
        <taxon>Puccinia</taxon>
    </lineage>
</organism>
<dbReference type="EnsemblFungi" id="PTTG_02157-t43_1">
    <property type="protein sequence ID" value="PTTG_02157-t43_1-p1"/>
    <property type="gene ID" value="PTTG_02157"/>
</dbReference>
<dbReference type="Proteomes" id="UP000005240">
    <property type="component" value="Unassembled WGS sequence"/>
</dbReference>
<dbReference type="PANTHER" id="PTHR43008">
    <property type="entry name" value="BENZIL REDUCTASE"/>
    <property type="match status" value="1"/>
</dbReference>
<dbReference type="PRINTS" id="PR00081">
    <property type="entry name" value="GDHRDH"/>
</dbReference>
<gene>
    <name evidence="4" type="ORF">PTTG_02157</name>
</gene>
<dbReference type="PANTHER" id="PTHR43008:SF8">
    <property type="entry name" value="BENZIL REDUCTASE ((S)-BENZOIN FORMING) IRC24"/>
    <property type="match status" value="1"/>
</dbReference>
<dbReference type="InterPro" id="IPR002347">
    <property type="entry name" value="SDR_fam"/>
</dbReference>
<evidence type="ECO:0000256" key="3">
    <source>
        <dbReference type="ARBA" id="ARBA00023002"/>
    </source>
</evidence>
<evidence type="ECO:0000313" key="5">
    <source>
        <dbReference type="EnsemblFungi" id="PTTG_02157-t43_1-p1"/>
    </source>
</evidence>
<evidence type="ECO:0000256" key="1">
    <source>
        <dbReference type="ARBA" id="ARBA00006484"/>
    </source>
</evidence>
<proteinExistence type="inferred from homology"/>
<evidence type="ECO:0008006" key="7">
    <source>
        <dbReference type="Google" id="ProtNLM"/>
    </source>
</evidence>
<reference evidence="4" key="2">
    <citation type="submission" date="2016-05" db="EMBL/GenBank/DDBJ databases">
        <title>Comparative analysis highlights variable genome content of wheat rusts and divergence of the mating loci.</title>
        <authorList>
            <person name="Cuomo C.A."/>
            <person name="Bakkeren G."/>
            <person name="Szabo L."/>
            <person name="Khalil H."/>
            <person name="Joly D."/>
            <person name="Goldberg J."/>
            <person name="Young S."/>
            <person name="Zeng Q."/>
            <person name="Fellers J."/>
        </authorList>
    </citation>
    <scope>NUCLEOTIDE SEQUENCE [LARGE SCALE GENOMIC DNA]</scope>
    <source>
        <strain evidence="4">1-1 BBBD Race 1</strain>
    </source>
</reference>
<dbReference type="OrthoDB" id="9876299at2759"/>
<evidence type="ECO:0000256" key="2">
    <source>
        <dbReference type="ARBA" id="ARBA00022857"/>
    </source>
</evidence>
<dbReference type="EMBL" id="ADAS02000022">
    <property type="protein sequence ID" value="OAV96143.1"/>
    <property type="molecule type" value="Genomic_DNA"/>
</dbReference>
<reference evidence="5 6" key="3">
    <citation type="journal article" date="2017" name="G3 (Bethesda)">
        <title>Comparative analysis highlights variable genome content of wheat rusts and divergence of the mating loci.</title>
        <authorList>
            <person name="Cuomo C.A."/>
            <person name="Bakkeren G."/>
            <person name="Khalil H.B."/>
            <person name="Panwar V."/>
            <person name="Joly D."/>
            <person name="Linning R."/>
            <person name="Sakthikumar S."/>
            <person name="Song X."/>
            <person name="Adiconis X."/>
            <person name="Fan L."/>
            <person name="Goldberg J.M."/>
            <person name="Levin J.Z."/>
            <person name="Young S."/>
            <person name="Zeng Q."/>
            <person name="Anikster Y."/>
            <person name="Bruce M."/>
            <person name="Wang M."/>
            <person name="Yin C."/>
            <person name="McCallum B."/>
            <person name="Szabo L.J."/>
            <person name="Hulbert S."/>
            <person name="Chen X."/>
            <person name="Fellers J.P."/>
        </authorList>
    </citation>
    <scope>NUCLEOTIDE SEQUENCE</scope>
    <source>
        <strain evidence="5">isolate 1-1 / race 1 (BBBD)</strain>
        <strain evidence="6">Isolate 1-1 / race 1 (BBBD)</strain>
    </source>
</reference>
<keyword evidence="3" id="KW-0560">Oxidoreductase</keyword>
<reference evidence="5" key="4">
    <citation type="submission" date="2025-05" db="UniProtKB">
        <authorList>
            <consortium name="EnsemblFungi"/>
        </authorList>
    </citation>
    <scope>IDENTIFICATION</scope>
    <source>
        <strain evidence="5">isolate 1-1 / race 1 (BBBD)</strain>
    </source>
</reference>
<dbReference type="FunFam" id="3.40.50.720:FF:000281">
    <property type="entry name" value="Uncharacterized oxidoreductase YIR035C"/>
    <property type="match status" value="1"/>
</dbReference>
<evidence type="ECO:0000313" key="4">
    <source>
        <dbReference type="EMBL" id="OAV96143.1"/>
    </source>
</evidence>
<dbReference type="Pfam" id="PF00106">
    <property type="entry name" value="adh_short"/>
    <property type="match status" value="1"/>
</dbReference>
<dbReference type="InterPro" id="IPR036291">
    <property type="entry name" value="NAD(P)-bd_dom_sf"/>
</dbReference>
<reference evidence="4" key="1">
    <citation type="submission" date="2009-11" db="EMBL/GenBank/DDBJ databases">
        <authorList>
            <consortium name="The Broad Institute Genome Sequencing Platform"/>
            <person name="Ward D."/>
            <person name="Feldgarden M."/>
            <person name="Earl A."/>
            <person name="Young S.K."/>
            <person name="Zeng Q."/>
            <person name="Koehrsen M."/>
            <person name="Alvarado L."/>
            <person name="Berlin A."/>
            <person name="Bochicchio J."/>
            <person name="Borenstein D."/>
            <person name="Chapman S.B."/>
            <person name="Chen Z."/>
            <person name="Engels R."/>
            <person name="Freedman E."/>
            <person name="Gellesch M."/>
            <person name="Goldberg J."/>
            <person name="Griggs A."/>
            <person name="Gujja S."/>
            <person name="Heilman E."/>
            <person name="Heiman D."/>
            <person name="Hepburn T."/>
            <person name="Howarth C."/>
            <person name="Jen D."/>
            <person name="Larson L."/>
            <person name="Lewis B."/>
            <person name="Mehta T."/>
            <person name="Park D."/>
            <person name="Pearson M."/>
            <person name="Roberts A."/>
            <person name="Saif S."/>
            <person name="Shea T."/>
            <person name="Shenoy N."/>
            <person name="Sisk P."/>
            <person name="Stolte C."/>
            <person name="Sykes S."/>
            <person name="Thomson T."/>
            <person name="Walk T."/>
            <person name="White J."/>
            <person name="Yandava C."/>
            <person name="Izard J."/>
            <person name="Baranova O.V."/>
            <person name="Blanton J.M."/>
            <person name="Tanner A.C."/>
            <person name="Dewhirst F.E."/>
            <person name="Haas B."/>
            <person name="Nusbaum C."/>
            <person name="Birren B."/>
        </authorList>
    </citation>
    <scope>NUCLEOTIDE SEQUENCE [LARGE SCALE GENOMIC DNA]</scope>
    <source>
        <strain evidence="4">1-1 BBBD Race 1</strain>
    </source>
</reference>
<dbReference type="VEuPathDB" id="FungiDB:PTTG_02157"/>
<accession>A0A180GVY3</accession>
<dbReference type="GO" id="GO:0050664">
    <property type="term" value="F:oxidoreductase activity, acting on NAD(P)H, oxygen as acceptor"/>
    <property type="evidence" value="ECO:0007669"/>
    <property type="project" value="TreeGrafter"/>
</dbReference>
<comment type="similarity">
    <text evidence="1">Belongs to the short-chain dehydrogenases/reductases (SDR) family.</text>
</comment>
<sequence length="265" mass="28943">MSSATKRPTFILTGGSRGIGLSCLKLLLKPPVAANVVSLSRSFPPELEELKKSHDQSLLVIQGNVAKDEDNKLAVESAIKTFGSIEGLILNSGIIKFERIDDPISNNQGSLESWKEVFDVNFFSLVSILKHSLVHLRNSHGRVVFVSSGASVGGIASWGSYNTSKAAMNSLCRTLASEEPKITSIALRPGVVDTEMQAKLRNEAKEVMNSPNYKHFHGLYENSKLVKPEGPAEVITNLAVRAEEKLNGQFLSWDSEELASYRTQS</sequence>
<dbReference type="AlphaFoldDB" id="A0A180GVY3"/>
<protein>
    <recommendedName>
        <fullName evidence="7">NAD(P)-binding protein</fullName>
    </recommendedName>
</protein>